<name>A0A803Q501_CANSA</name>
<evidence type="ECO:0000313" key="2">
    <source>
        <dbReference type="Proteomes" id="UP000596661"/>
    </source>
</evidence>
<dbReference type="EnsemblPlants" id="evm.model.07.413">
    <property type="protein sequence ID" value="cds.evm.model.07.413"/>
    <property type="gene ID" value="evm.TU.07.413"/>
</dbReference>
<proteinExistence type="predicted"/>
<reference evidence="1" key="1">
    <citation type="submission" date="2018-11" db="EMBL/GenBank/DDBJ databases">
        <authorList>
            <person name="Grassa J C."/>
        </authorList>
    </citation>
    <scope>NUCLEOTIDE SEQUENCE [LARGE SCALE GENOMIC DNA]</scope>
</reference>
<keyword evidence="2" id="KW-1185">Reference proteome</keyword>
<evidence type="ECO:0000313" key="1">
    <source>
        <dbReference type="EnsemblPlants" id="cds.evm.model.07.413"/>
    </source>
</evidence>
<organism evidence="1 2">
    <name type="scientific">Cannabis sativa</name>
    <name type="common">Hemp</name>
    <name type="synonym">Marijuana</name>
    <dbReference type="NCBI Taxonomy" id="3483"/>
    <lineage>
        <taxon>Eukaryota</taxon>
        <taxon>Viridiplantae</taxon>
        <taxon>Streptophyta</taxon>
        <taxon>Embryophyta</taxon>
        <taxon>Tracheophyta</taxon>
        <taxon>Spermatophyta</taxon>
        <taxon>Magnoliopsida</taxon>
        <taxon>eudicotyledons</taxon>
        <taxon>Gunneridae</taxon>
        <taxon>Pentapetalae</taxon>
        <taxon>rosids</taxon>
        <taxon>fabids</taxon>
        <taxon>Rosales</taxon>
        <taxon>Cannabaceae</taxon>
        <taxon>Cannabis</taxon>
    </lineage>
</organism>
<accession>A0A803Q501</accession>
<dbReference type="Gramene" id="evm.model.07.413">
    <property type="protein sequence ID" value="cds.evm.model.07.413"/>
    <property type="gene ID" value="evm.TU.07.413"/>
</dbReference>
<dbReference type="EMBL" id="UZAU01000635">
    <property type="status" value="NOT_ANNOTATED_CDS"/>
    <property type="molecule type" value="Genomic_DNA"/>
</dbReference>
<reference evidence="1" key="2">
    <citation type="submission" date="2021-03" db="UniProtKB">
        <authorList>
            <consortium name="EnsemblPlants"/>
        </authorList>
    </citation>
    <scope>IDENTIFICATION</scope>
</reference>
<protein>
    <submittedName>
        <fullName evidence="1">Uncharacterized protein</fullName>
    </submittedName>
</protein>
<sequence length="284" mass="31120">MGTDFQLRAVCNDKLRSPEEEFCSRIGVKKAKAKKNAPTFLDRIIKTRSMDAMLGVKEPEIPDRQCPSPGLYRAGHLQSAMVASAFGTVRLKSVARHSRRASITTGRRSQEAGLSSHAMWVPKIQPAFCKPGSSFLGNKFRSGEFETRKESEFDPSFNLNCVDRRLTSGNEMCIRLGPIDCAIGPAISFSGPGLKKKEPIEIVMPNGPIIAGINRKTSQNLPRGTALPFEHKEDAEEQPSEDISLSISDFSGSNVWNTKGRKHGFASVVYGLNLASIRVGPENI</sequence>
<dbReference type="Proteomes" id="UP000596661">
    <property type="component" value="Chromosome 7"/>
</dbReference>
<dbReference type="AlphaFoldDB" id="A0A803Q501"/>